<name>H7EI11_9SPIR</name>
<feature type="chain" id="PRO_5003608654" description="Lipoprotein" evidence="1">
    <location>
        <begin position="20"/>
        <end position="282"/>
    </location>
</feature>
<dbReference type="EMBL" id="AGRW01000032">
    <property type="protein sequence ID" value="EIC02787.1"/>
    <property type="molecule type" value="Genomic_DNA"/>
</dbReference>
<evidence type="ECO:0000256" key="1">
    <source>
        <dbReference type="SAM" id="SignalP"/>
    </source>
</evidence>
<dbReference type="Pfam" id="PF13287">
    <property type="entry name" value="Fn3_assoc"/>
    <property type="match status" value="1"/>
</dbReference>
<comment type="caution">
    <text evidence="2">The sequence shown here is derived from an EMBL/GenBank/DDBJ whole genome shotgun (WGS) entry which is preliminary data.</text>
</comment>
<feature type="signal peptide" evidence="1">
    <location>
        <begin position="1"/>
        <end position="19"/>
    </location>
</feature>
<dbReference type="RefSeq" id="WP_002702429.1">
    <property type="nucleotide sequence ID" value="NZ_AGRW01000032.1"/>
</dbReference>
<proteinExistence type="predicted"/>
<dbReference type="InterPro" id="IPR026876">
    <property type="entry name" value="Fn3_assoc_repeat"/>
</dbReference>
<gene>
    <name evidence="2" type="ORF">TresaDRAFT_2567</name>
</gene>
<evidence type="ECO:0000313" key="3">
    <source>
        <dbReference type="Proteomes" id="UP000003571"/>
    </source>
</evidence>
<dbReference type="AlphaFoldDB" id="H7EI11"/>
<dbReference type="Proteomes" id="UP000003571">
    <property type="component" value="Unassembled WGS sequence"/>
</dbReference>
<keyword evidence="1" id="KW-0732">Signal</keyword>
<evidence type="ECO:0000313" key="2">
    <source>
        <dbReference type="EMBL" id="EIC02787.1"/>
    </source>
</evidence>
<keyword evidence="3" id="KW-1185">Reference proteome</keyword>
<dbReference type="PATRIC" id="fig|907348.3.peg.445"/>
<reference evidence="2 3" key="1">
    <citation type="submission" date="2011-09" db="EMBL/GenBank/DDBJ databases">
        <title>The draft genome of Treponema saccharophilum DSM 2985.</title>
        <authorList>
            <consortium name="US DOE Joint Genome Institute (JGI-PGF)"/>
            <person name="Lucas S."/>
            <person name="Copeland A."/>
            <person name="Lapidus A."/>
            <person name="Glavina del Rio T."/>
            <person name="Dalin E."/>
            <person name="Tice H."/>
            <person name="Bruce D."/>
            <person name="Goodwin L."/>
            <person name="Pitluck S."/>
            <person name="Peters L."/>
            <person name="Kyrpides N."/>
            <person name="Mavromatis K."/>
            <person name="Ivanova N."/>
            <person name="Markowitz V."/>
            <person name="Cheng J.-F."/>
            <person name="Hugenholtz P."/>
            <person name="Woyke T."/>
            <person name="Wu D."/>
            <person name="Gronow S."/>
            <person name="Wellnitz S."/>
            <person name="Brambilla E."/>
            <person name="Klenk H.-P."/>
            <person name="Eisen J.A."/>
        </authorList>
    </citation>
    <scope>NUCLEOTIDE SEQUENCE [LARGE SCALE GENOMIC DNA]</scope>
    <source>
        <strain evidence="2 3">DSM 2985</strain>
    </source>
</reference>
<evidence type="ECO:0008006" key="4">
    <source>
        <dbReference type="Google" id="ProtNLM"/>
    </source>
</evidence>
<dbReference type="PROSITE" id="PS51257">
    <property type="entry name" value="PROKAR_LIPOPROTEIN"/>
    <property type="match status" value="1"/>
</dbReference>
<organism evidence="2 3">
    <name type="scientific">Treponema saccharophilum DSM 2985</name>
    <dbReference type="NCBI Taxonomy" id="907348"/>
    <lineage>
        <taxon>Bacteria</taxon>
        <taxon>Pseudomonadati</taxon>
        <taxon>Spirochaetota</taxon>
        <taxon>Spirochaetia</taxon>
        <taxon>Spirochaetales</taxon>
        <taxon>Treponemataceae</taxon>
        <taxon>Treponema</taxon>
    </lineage>
</organism>
<protein>
    <recommendedName>
        <fullName evidence="4">Lipoprotein</fullName>
    </recommendedName>
</protein>
<sequence>MKSLKKIFAGMFVAAAAFGFFGCSDEPEEDESLVVSITGNQNIVTIAAPDEYDGKDVKIVYTIDGTEPSVRLNSSKTDVDVTGTVYSDPFEITENTTIKARGYYFDSAAKTFYQGPVATSAVAYTENSSSNTDTAASATPPTSAVTFKMASTGNSNTVKYFDTANSAVFKYGEKNAYYQIQFSWKGTSKGNWYLYMREVGGGVIANGSNKFIAKGTYTGSAFDKNSATEIQTGDSHKLTLINEGGTTETEIVIAEDKSFSLKVGGVESAAISSTGAFVGDAK</sequence>
<accession>H7EI11</accession>